<dbReference type="InterPro" id="IPR036008">
    <property type="entry name" value="Aconitase_4Fe-4S_dom"/>
</dbReference>
<dbReference type="InterPro" id="IPR001030">
    <property type="entry name" value="Acoase/IPM_deHydtase_lsu_aba"/>
</dbReference>
<dbReference type="FunFam" id="3.30.499.10:FF:000002">
    <property type="entry name" value="Aconitate hydratase"/>
    <property type="match status" value="1"/>
</dbReference>
<evidence type="ECO:0000313" key="17">
    <source>
        <dbReference type="Proteomes" id="UP000062973"/>
    </source>
</evidence>
<evidence type="ECO:0000256" key="1">
    <source>
        <dbReference type="ARBA" id="ARBA00001966"/>
    </source>
</evidence>
<keyword evidence="11" id="KW-0456">Lyase</keyword>
<evidence type="ECO:0000256" key="2">
    <source>
        <dbReference type="ARBA" id="ARBA00004717"/>
    </source>
</evidence>
<feature type="domain" description="Aconitase A/isopropylmalate dehydratase small subunit swivel" evidence="15">
    <location>
        <begin position="731"/>
        <end position="860"/>
    </location>
</feature>
<feature type="compositionally biased region" description="Basic and acidic residues" evidence="13">
    <location>
        <begin position="395"/>
        <end position="413"/>
    </location>
</feature>
<name>A0A076MZX3_AMYME</name>
<evidence type="ECO:0000256" key="13">
    <source>
        <dbReference type="SAM" id="MobiDB-lite"/>
    </source>
</evidence>
<evidence type="ECO:0000313" key="16">
    <source>
        <dbReference type="EMBL" id="AIJ23112.1"/>
    </source>
</evidence>
<evidence type="ECO:0000256" key="3">
    <source>
        <dbReference type="ARBA" id="ARBA00007185"/>
    </source>
</evidence>
<dbReference type="GO" id="GO:0019679">
    <property type="term" value="P:propionate metabolic process, methylcitrate cycle"/>
    <property type="evidence" value="ECO:0007669"/>
    <property type="project" value="UniProtKB-ARBA"/>
</dbReference>
<organism evidence="16 17">
    <name type="scientific">Amycolatopsis methanolica 239</name>
    <dbReference type="NCBI Taxonomy" id="1068978"/>
    <lineage>
        <taxon>Bacteria</taxon>
        <taxon>Bacillati</taxon>
        <taxon>Actinomycetota</taxon>
        <taxon>Actinomycetes</taxon>
        <taxon>Pseudonocardiales</taxon>
        <taxon>Pseudonocardiaceae</taxon>
        <taxon>Amycolatopsis</taxon>
        <taxon>Amycolatopsis methanolica group</taxon>
    </lineage>
</organism>
<dbReference type="Gene3D" id="3.30.499.10">
    <property type="entry name" value="Aconitase, domain 3"/>
    <property type="match status" value="2"/>
</dbReference>
<gene>
    <name evidence="16" type="primary">acn</name>
    <name evidence="16" type="ORF">AMETH_3020</name>
</gene>
<evidence type="ECO:0000256" key="5">
    <source>
        <dbReference type="ARBA" id="ARBA00019378"/>
    </source>
</evidence>
<dbReference type="GO" id="GO:0006099">
    <property type="term" value="P:tricarboxylic acid cycle"/>
    <property type="evidence" value="ECO:0007669"/>
    <property type="project" value="UniProtKB-UniPathway"/>
</dbReference>
<dbReference type="FunFam" id="3.30.499.10:FF:000009">
    <property type="entry name" value="Aconitate hydratase"/>
    <property type="match status" value="1"/>
</dbReference>
<reference evidence="16 17" key="1">
    <citation type="submission" date="2014-07" db="EMBL/GenBank/DDBJ databases">
        <title>Whole Genome Sequence of the Amycolatopsis methanolica 239.</title>
        <authorList>
            <person name="Tang B."/>
        </authorList>
    </citation>
    <scope>NUCLEOTIDE SEQUENCE [LARGE SCALE GENOMIC DNA]</scope>
    <source>
        <strain evidence="16 17">239</strain>
    </source>
</reference>
<comment type="cofactor">
    <cofactor evidence="1">
        <name>[4Fe-4S] cluster</name>
        <dbReference type="ChEBI" id="CHEBI:49883"/>
    </cofactor>
</comment>
<dbReference type="Gene3D" id="3.20.19.10">
    <property type="entry name" value="Aconitase, domain 4"/>
    <property type="match status" value="1"/>
</dbReference>
<keyword evidence="10" id="KW-0411">Iron-sulfur</keyword>
<dbReference type="EMBL" id="CP009110">
    <property type="protein sequence ID" value="AIJ23112.1"/>
    <property type="molecule type" value="Genomic_DNA"/>
</dbReference>
<evidence type="ECO:0000259" key="14">
    <source>
        <dbReference type="Pfam" id="PF00330"/>
    </source>
</evidence>
<proteinExistence type="inferred from homology"/>
<evidence type="ECO:0000256" key="12">
    <source>
        <dbReference type="ARBA" id="ARBA00023501"/>
    </source>
</evidence>
<dbReference type="InterPro" id="IPR006249">
    <property type="entry name" value="Aconitase/IRP2"/>
</dbReference>
<keyword evidence="7" id="KW-0479">Metal-binding</keyword>
<evidence type="ECO:0000256" key="9">
    <source>
        <dbReference type="ARBA" id="ARBA00023004"/>
    </source>
</evidence>
<keyword evidence="17" id="KW-1185">Reference proteome</keyword>
<dbReference type="NCBIfam" id="NF009520">
    <property type="entry name" value="PRK12881.1"/>
    <property type="match status" value="1"/>
</dbReference>
<keyword evidence="6" id="KW-0816">Tricarboxylic acid cycle</keyword>
<feature type="domain" description="Aconitase/3-isopropylmalate dehydratase large subunit alpha/beta/alpha" evidence="14">
    <location>
        <begin position="77"/>
        <end position="601"/>
    </location>
</feature>
<protein>
    <recommendedName>
        <fullName evidence="5">Aconitate hydratase A</fullName>
        <ecNumber evidence="4">4.2.1.3</ecNumber>
    </recommendedName>
</protein>
<dbReference type="UniPathway" id="UPA00946"/>
<comment type="similarity">
    <text evidence="3">Belongs to the aconitase/IPM isomerase family.</text>
</comment>
<dbReference type="PANTHER" id="PTHR11670">
    <property type="entry name" value="ACONITASE/IRON-RESPONSIVE ELEMENT FAMILY MEMBER"/>
    <property type="match status" value="1"/>
</dbReference>
<dbReference type="SUPFAM" id="SSF52016">
    <property type="entry name" value="LeuD/IlvD-like"/>
    <property type="match status" value="1"/>
</dbReference>
<dbReference type="KEGG" id="amq:AMETH_3020"/>
<dbReference type="FunFam" id="3.20.19.10:FF:000001">
    <property type="entry name" value="Aconitate hydratase"/>
    <property type="match status" value="1"/>
</dbReference>
<dbReference type="NCBIfam" id="NF006757">
    <property type="entry name" value="PRK09277.1"/>
    <property type="match status" value="1"/>
</dbReference>
<comment type="catalytic activity">
    <reaction evidence="12">
        <text>citrate = D-threo-isocitrate</text>
        <dbReference type="Rhea" id="RHEA:10336"/>
        <dbReference type="ChEBI" id="CHEBI:15562"/>
        <dbReference type="ChEBI" id="CHEBI:16947"/>
        <dbReference type="EC" id="4.2.1.3"/>
    </reaction>
</comment>
<dbReference type="GO" id="GO:0003994">
    <property type="term" value="F:aconitate hydratase activity"/>
    <property type="evidence" value="ECO:0007669"/>
    <property type="project" value="UniProtKB-EC"/>
</dbReference>
<dbReference type="SUPFAM" id="SSF53732">
    <property type="entry name" value="Aconitase iron-sulfur domain"/>
    <property type="match status" value="1"/>
</dbReference>
<comment type="pathway">
    <text evidence="2">Carbohydrate metabolism; tricarboxylic acid cycle; isocitrate from oxaloacetate: step 2/2.</text>
</comment>
<dbReference type="PATRIC" id="fig|1068978.7.peg.3222"/>
<dbReference type="Pfam" id="PF00330">
    <property type="entry name" value="Aconitase"/>
    <property type="match status" value="1"/>
</dbReference>
<dbReference type="InterPro" id="IPR015928">
    <property type="entry name" value="Aconitase/3IPM_dehydase_swvl"/>
</dbReference>
<dbReference type="OrthoDB" id="9764318at2"/>
<dbReference type="UniPathway" id="UPA00223">
    <property type="reaction ID" value="UER00718"/>
</dbReference>
<dbReference type="InterPro" id="IPR000573">
    <property type="entry name" value="AconitaseA/IPMdHydase_ssu_swvl"/>
</dbReference>
<keyword evidence="8" id="KW-0694">RNA-binding</keyword>
<evidence type="ECO:0000256" key="8">
    <source>
        <dbReference type="ARBA" id="ARBA00022884"/>
    </source>
</evidence>
<evidence type="ECO:0000256" key="11">
    <source>
        <dbReference type="ARBA" id="ARBA00023239"/>
    </source>
</evidence>
<dbReference type="GO" id="GO:0003723">
    <property type="term" value="F:RNA binding"/>
    <property type="evidence" value="ECO:0007669"/>
    <property type="project" value="UniProtKB-KW"/>
</dbReference>
<evidence type="ECO:0000259" key="15">
    <source>
        <dbReference type="Pfam" id="PF00694"/>
    </source>
</evidence>
<dbReference type="PROSITE" id="PS00450">
    <property type="entry name" value="ACONITASE_1"/>
    <property type="match status" value="1"/>
</dbReference>
<dbReference type="GO" id="GO:0046872">
    <property type="term" value="F:metal ion binding"/>
    <property type="evidence" value="ECO:0007669"/>
    <property type="project" value="UniProtKB-KW"/>
</dbReference>
<evidence type="ECO:0000256" key="10">
    <source>
        <dbReference type="ARBA" id="ARBA00023014"/>
    </source>
</evidence>
<dbReference type="CDD" id="cd01586">
    <property type="entry name" value="AcnA_IRP"/>
    <property type="match status" value="1"/>
</dbReference>
<dbReference type="EC" id="4.2.1.3" evidence="4"/>
<dbReference type="InterPro" id="IPR015931">
    <property type="entry name" value="Acnase/IPM_dHydase_lsu_aba_1/3"/>
</dbReference>
<keyword evidence="9" id="KW-0408">Iron</keyword>
<dbReference type="InterPro" id="IPR018136">
    <property type="entry name" value="Aconitase_4Fe-4S_BS"/>
</dbReference>
<evidence type="ECO:0000256" key="4">
    <source>
        <dbReference type="ARBA" id="ARBA00012926"/>
    </source>
</evidence>
<dbReference type="Pfam" id="PF00694">
    <property type="entry name" value="Aconitase_C"/>
    <property type="match status" value="1"/>
</dbReference>
<dbReference type="HOGENOM" id="CLU_013476_2_1_11"/>
<dbReference type="STRING" id="1068978.AMETH_3020"/>
<dbReference type="eggNOG" id="COG1048">
    <property type="taxonomic scope" value="Bacteria"/>
</dbReference>
<dbReference type="Proteomes" id="UP000062973">
    <property type="component" value="Chromosome"/>
</dbReference>
<dbReference type="CDD" id="cd01580">
    <property type="entry name" value="AcnA_IRP_Swivel"/>
    <property type="match status" value="1"/>
</dbReference>
<dbReference type="PRINTS" id="PR00415">
    <property type="entry name" value="ACONITASE"/>
</dbReference>
<sequence>MTAPASKDSFGARDTLKVGDASYEVFRLDKVSGSEKLPYSLKILLENLLRTEDGANITADHIRALGNWDPTADPSIEIQFTPARVIMQDFTGVPCVVDLATMREAVTDLGGDPDKVNPLAPAELVIDHSVIIDVFGRADAFERNVEIEYERNRERYQFLRWGQGAFDEFKVVPPGTGIVHQVNIEHLARTVMARNGQAYPDSCVGTDSHTTMVNGLGVLGWGVGGIEAEAAMLGQPVSMLIPRVVGFKLTGEIPAGVTATDVVLTITEMLRRHGVVGKFVEFYGESVAQVPLANRATIGNMSPEFGSTAAIFPIDDETIRYLKLTGRSAEQVALVEAYAKEQGLWHDPSREASYSEYLELDLSTVVPSIAGPKRPQDRIELTDAKSAFRKSVHDYVEEQHPTPHTKVDEKVEESFPASDAPSLSFADEDVAVAVPTAANGASGRPSKPVTVRSGDRGEFVLDHGAVVIASITSCTNTSNPSVMLGAALLARNAVEKGLSVKPWVKTSMAPGSQVVTDYYEKAGLWPYLEKLGYHLVGYGCTTCIGNSGPLPEEISAAVQENDLTVVSVLSGNRNFEGRINPDVKMNYLASPPLVIAYALAGTMDFDFEEQPLGQDTDGNDVFLRDIWPSPQEIQETIDSAITQEMFSKDYADVFDGGERWKSLPTPEGKTFQWDPESTYVRKPPYFEGMQADPEPVTDIKGARVLAKLGDSVTTDHISPAGAIKADSPAGRYLAEHGVDRKDFNSYGSRRGNHEVMIRGTFANIRLRNQLLDDVQGGYTRDFTQEGAPQAFIYDAAQNYAKAGIPLVVLGGKEYGSGSSRDWAAKGTRLLGVRAVIAESFERIHRSNLIGMGVIPLQFPEGESASSLGLDGTETFDFEGITKLNEGETPRTVKVTATKEDGTKVEFDAVVRIDTPGEADYYRNGGILQYVLRKMTRA</sequence>
<dbReference type="Gene3D" id="6.10.190.10">
    <property type="match status" value="1"/>
</dbReference>
<dbReference type="GO" id="GO:0051536">
    <property type="term" value="F:iron-sulfur cluster binding"/>
    <property type="evidence" value="ECO:0007669"/>
    <property type="project" value="UniProtKB-KW"/>
</dbReference>
<dbReference type="PROSITE" id="PS01244">
    <property type="entry name" value="ACONITASE_2"/>
    <property type="match status" value="1"/>
</dbReference>
<dbReference type="InterPro" id="IPR044137">
    <property type="entry name" value="AcnA_IRP_Swivel"/>
</dbReference>
<accession>A0A076MZX3</accession>
<dbReference type="RefSeq" id="WP_017988109.1">
    <property type="nucleotide sequence ID" value="NZ_AQUL01000002.1"/>
</dbReference>
<evidence type="ECO:0000256" key="6">
    <source>
        <dbReference type="ARBA" id="ARBA00022532"/>
    </source>
</evidence>
<dbReference type="AlphaFoldDB" id="A0A076MZX3"/>
<feature type="region of interest" description="Disordered" evidence="13">
    <location>
        <begin position="395"/>
        <end position="421"/>
    </location>
</feature>
<evidence type="ECO:0000256" key="7">
    <source>
        <dbReference type="ARBA" id="ARBA00022723"/>
    </source>
</evidence>